<name>A0A4C1TRQ6_EUMVA</name>
<reference evidence="1 2" key="1">
    <citation type="journal article" date="2019" name="Commun. Biol.">
        <title>The bagworm genome reveals a unique fibroin gene that provides high tensile strength.</title>
        <authorList>
            <person name="Kono N."/>
            <person name="Nakamura H."/>
            <person name="Ohtoshi R."/>
            <person name="Tomita M."/>
            <person name="Numata K."/>
            <person name="Arakawa K."/>
        </authorList>
    </citation>
    <scope>NUCLEOTIDE SEQUENCE [LARGE SCALE GENOMIC DNA]</scope>
</reference>
<dbReference type="AlphaFoldDB" id="A0A4C1TRQ6"/>
<evidence type="ECO:0000313" key="1">
    <source>
        <dbReference type="EMBL" id="GBP16659.1"/>
    </source>
</evidence>
<dbReference type="EMBL" id="BGZK01006090">
    <property type="protein sequence ID" value="GBP16659.1"/>
    <property type="molecule type" value="Genomic_DNA"/>
</dbReference>
<protein>
    <submittedName>
        <fullName evidence="1">Uncharacterized protein</fullName>
    </submittedName>
</protein>
<organism evidence="1 2">
    <name type="scientific">Eumeta variegata</name>
    <name type="common">Bagworm moth</name>
    <name type="synonym">Eumeta japonica</name>
    <dbReference type="NCBI Taxonomy" id="151549"/>
    <lineage>
        <taxon>Eukaryota</taxon>
        <taxon>Metazoa</taxon>
        <taxon>Ecdysozoa</taxon>
        <taxon>Arthropoda</taxon>
        <taxon>Hexapoda</taxon>
        <taxon>Insecta</taxon>
        <taxon>Pterygota</taxon>
        <taxon>Neoptera</taxon>
        <taxon>Endopterygota</taxon>
        <taxon>Lepidoptera</taxon>
        <taxon>Glossata</taxon>
        <taxon>Ditrysia</taxon>
        <taxon>Tineoidea</taxon>
        <taxon>Psychidae</taxon>
        <taxon>Oiketicinae</taxon>
        <taxon>Eumeta</taxon>
    </lineage>
</organism>
<keyword evidence="2" id="KW-1185">Reference proteome</keyword>
<dbReference type="Proteomes" id="UP000299102">
    <property type="component" value="Unassembled WGS sequence"/>
</dbReference>
<sequence>MGWRIVGEARRAAFGCFMSPPMRLRVCRPDYRKNRRREPSATLTDVACAHALAGAPDTDNERGGVVACAQSDTAFSVLPAWHEP</sequence>
<gene>
    <name evidence="1" type="ORF">EVAR_71693_1</name>
</gene>
<evidence type="ECO:0000313" key="2">
    <source>
        <dbReference type="Proteomes" id="UP000299102"/>
    </source>
</evidence>
<proteinExistence type="predicted"/>
<accession>A0A4C1TRQ6</accession>
<comment type="caution">
    <text evidence="1">The sequence shown here is derived from an EMBL/GenBank/DDBJ whole genome shotgun (WGS) entry which is preliminary data.</text>
</comment>